<sequence length="107" mass="12300">MKLALSSWITFRINVRHDYSSLTDRDRVRFLWLDHCTGFFLQDTALAFCSRVFVNERSFAFSAPHSDTDHLVRSRCVGARNVGRRVELQLRTSPSVGIAYLSCPECD</sequence>
<name>A0A4S8LPZ8_DENBC</name>
<evidence type="ECO:0000313" key="1">
    <source>
        <dbReference type="EMBL" id="THU91271.1"/>
    </source>
</evidence>
<gene>
    <name evidence="1" type="ORF">K435DRAFT_235884</name>
</gene>
<proteinExistence type="predicted"/>
<dbReference type="Proteomes" id="UP000297245">
    <property type="component" value="Unassembled WGS sequence"/>
</dbReference>
<evidence type="ECO:0000313" key="2">
    <source>
        <dbReference type="Proteomes" id="UP000297245"/>
    </source>
</evidence>
<dbReference type="AlphaFoldDB" id="A0A4S8LPZ8"/>
<keyword evidence="2" id="KW-1185">Reference proteome</keyword>
<dbReference type="EMBL" id="ML179310">
    <property type="protein sequence ID" value="THU91271.1"/>
    <property type="molecule type" value="Genomic_DNA"/>
</dbReference>
<accession>A0A4S8LPZ8</accession>
<organism evidence="1 2">
    <name type="scientific">Dendrothele bispora (strain CBS 962.96)</name>
    <dbReference type="NCBI Taxonomy" id="1314807"/>
    <lineage>
        <taxon>Eukaryota</taxon>
        <taxon>Fungi</taxon>
        <taxon>Dikarya</taxon>
        <taxon>Basidiomycota</taxon>
        <taxon>Agaricomycotina</taxon>
        <taxon>Agaricomycetes</taxon>
        <taxon>Agaricomycetidae</taxon>
        <taxon>Agaricales</taxon>
        <taxon>Agaricales incertae sedis</taxon>
        <taxon>Dendrothele</taxon>
    </lineage>
</organism>
<protein>
    <submittedName>
        <fullName evidence="1">Uncharacterized protein</fullName>
    </submittedName>
</protein>
<dbReference type="OrthoDB" id="2117453at2759"/>
<reference evidence="1 2" key="1">
    <citation type="journal article" date="2019" name="Nat. Ecol. Evol.">
        <title>Megaphylogeny resolves global patterns of mushroom evolution.</title>
        <authorList>
            <person name="Varga T."/>
            <person name="Krizsan K."/>
            <person name="Foldi C."/>
            <person name="Dima B."/>
            <person name="Sanchez-Garcia M."/>
            <person name="Sanchez-Ramirez S."/>
            <person name="Szollosi G.J."/>
            <person name="Szarkandi J.G."/>
            <person name="Papp V."/>
            <person name="Albert L."/>
            <person name="Andreopoulos W."/>
            <person name="Angelini C."/>
            <person name="Antonin V."/>
            <person name="Barry K.W."/>
            <person name="Bougher N.L."/>
            <person name="Buchanan P."/>
            <person name="Buyck B."/>
            <person name="Bense V."/>
            <person name="Catcheside P."/>
            <person name="Chovatia M."/>
            <person name="Cooper J."/>
            <person name="Damon W."/>
            <person name="Desjardin D."/>
            <person name="Finy P."/>
            <person name="Geml J."/>
            <person name="Haridas S."/>
            <person name="Hughes K."/>
            <person name="Justo A."/>
            <person name="Karasinski D."/>
            <person name="Kautmanova I."/>
            <person name="Kiss B."/>
            <person name="Kocsube S."/>
            <person name="Kotiranta H."/>
            <person name="LaButti K.M."/>
            <person name="Lechner B.E."/>
            <person name="Liimatainen K."/>
            <person name="Lipzen A."/>
            <person name="Lukacs Z."/>
            <person name="Mihaltcheva S."/>
            <person name="Morgado L.N."/>
            <person name="Niskanen T."/>
            <person name="Noordeloos M.E."/>
            <person name="Ohm R.A."/>
            <person name="Ortiz-Santana B."/>
            <person name="Ovrebo C."/>
            <person name="Racz N."/>
            <person name="Riley R."/>
            <person name="Savchenko A."/>
            <person name="Shiryaev A."/>
            <person name="Soop K."/>
            <person name="Spirin V."/>
            <person name="Szebenyi C."/>
            <person name="Tomsovsky M."/>
            <person name="Tulloss R.E."/>
            <person name="Uehling J."/>
            <person name="Grigoriev I.V."/>
            <person name="Vagvolgyi C."/>
            <person name="Papp T."/>
            <person name="Martin F.M."/>
            <person name="Miettinen O."/>
            <person name="Hibbett D.S."/>
            <person name="Nagy L.G."/>
        </authorList>
    </citation>
    <scope>NUCLEOTIDE SEQUENCE [LARGE SCALE GENOMIC DNA]</scope>
    <source>
        <strain evidence="1 2">CBS 962.96</strain>
    </source>
</reference>